<sequence>MPAKRPVSILWQIIFVVFVPILDLWAFYRIKKLRKYLLYVYLPQIIIGGVIAGFILSMVFEESSLDRLESFSEDLQGNDLILVVSNIVLGLGFTIFSIYLIATWSEKWNKQLSNE</sequence>
<name>A0AC60W0X7_9ARCH</name>
<gene>
    <name evidence="1" type="ORF">H2B03_08850</name>
</gene>
<accession>A0AC60W0X7</accession>
<evidence type="ECO:0000313" key="1">
    <source>
        <dbReference type="EMBL" id="MBA4453251.1"/>
    </source>
</evidence>
<evidence type="ECO:0000313" key="2">
    <source>
        <dbReference type="Proteomes" id="UP000559653"/>
    </source>
</evidence>
<comment type="caution">
    <text evidence="1">The sequence shown here is derived from an EMBL/GenBank/DDBJ whole genome shotgun (WGS) entry which is preliminary data.</text>
</comment>
<organism evidence="1 2">
    <name type="scientific">Candidatus Nitrosomaritimum aestuariumsis</name>
    <dbReference type="NCBI Taxonomy" id="3342354"/>
    <lineage>
        <taxon>Archaea</taxon>
        <taxon>Nitrososphaerota</taxon>
        <taxon>Nitrososphaeria</taxon>
        <taxon>Nitrosopumilales</taxon>
        <taxon>Nitrosopumilaceae</taxon>
        <taxon>Candidatus Nitrosomaritimum</taxon>
    </lineage>
</organism>
<reference evidence="1 2" key="1">
    <citation type="journal article" date="2020" name="Appl. Environ. Microbiol.">
        <title>Genomic Characteristics of a Novel Species of Ammonia-Oxidizing Archaea from the Jiulong River Estuary.</title>
        <authorList>
            <person name="Zou D."/>
            <person name="Wan R."/>
            <person name="Han L."/>
            <person name="Xu M.N."/>
            <person name="Liu Y."/>
            <person name="Liu H."/>
            <person name="Kao S.J."/>
            <person name="Li M."/>
        </authorList>
    </citation>
    <scope>NUCLEOTIDE SEQUENCE [LARGE SCALE GENOMIC DNA]</scope>
    <source>
        <strain evidence="1">W1bin1</strain>
    </source>
</reference>
<dbReference type="Proteomes" id="UP000559653">
    <property type="component" value="Unassembled WGS sequence"/>
</dbReference>
<protein>
    <submittedName>
        <fullName evidence="1">Uncharacterized protein</fullName>
    </submittedName>
</protein>
<dbReference type="EMBL" id="JACEMZ010000097">
    <property type="protein sequence ID" value="MBA4453251.1"/>
    <property type="molecule type" value="Genomic_DNA"/>
</dbReference>
<proteinExistence type="predicted"/>